<dbReference type="Proteomes" id="UP000076567">
    <property type="component" value="Unassembled WGS sequence"/>
</dbReference>
<dbReference type="EMBL" id="LRFC01000012">
    <property type="protein sequence ID" value="KZE67119.1"/>
    <property type="molecule type" value="Genomic_DNA"/>
</dbReference>
<protein>
    <recommendedName>
        <fullName evidence="1">Rhodanese domain-containing protein</fullName>
    </recommendedName>
</protein>
<dbReference type="PANTHER" id="PTHR43031:SF17">
    <property type="entry name" value="SULFURTRANSFERASE YTWF-RELATED"/>
    <property type="match status" value="1"/>
</dbReference>
<dbReference type="SMART" id="SM00450">
    <property type="entry name" value="RHOD"/>
    <property type="match status" value="1"/>
</dbReference>
<dbReference type="Gene3D" id="3.40.250.10">
    <property type="entry name" value="Rhodanese-like domain"/>
    <property type="match status" value="1"/>
</dbReference>
<dbReference type="Pfam" id="PF00581">
    <property type="entry name" value="Rhodanese"/>
    <property type="match status" value="1"/>
</dbReference>
<keyword evidence="3" id="KW-1185">Reference proteome</keyword>
<dbReference type="SUPFAM" id="SSF52821">
    <property type="entry name" value="Rhodanese/Cell cycle control phosphatase"/>
    <property type="match status" value="1"/>
</dbReference>
<dbReference type="InterPro" id="IPR001763">
    <property type="entry name" value="Rhodanese-like_dom"/>
</dbReference>
<dbReference type="OrthoDB" id="9800872at2"/>
<dbReference type="InterPro" id="IPR050229">
    <property type="entry name" value="GlpE_sulfurtransferase"/>
</dbReference>
<evidence type="ECO:0000259" key="1">
    <source>
        <dbReference type="PROSITE" id="PS50206"/>
    </source>
</evidence>
<comment type="caution">
    <text evidence="2">The sequence shown here is derived from an EMBL/GenBank/DDBJ whole genome shotgun (WGS) entry which is preliminary data.</text>
</comment>
<accession>A0A163RLI6</accession>
<dbReference type="InterPro" id="IPR036873">
    <property type="entry name" value="Rhodanese-like_dom_sf"/>
</dbReference>
<evidence type="ECO:0000313" key="2">
    <source>
        <dbReference type="EMBL" id="KZE67119.1"/>
    </source>
</evidence>
<evidence type="ECO:0000313" key="3">
    <source>
        <dbReference type="Proteomes" id="UP000076567"/>
    </source>
</evidence>
<dbReference type="PANTHER" id="PTHR43031">
    <property type="entry name" value="FAD-DEPENDENT OXIDOREDUCTASE"/>
    <property type="match status" value="1"/>
</dbReference>
<proteinExistence type="predicted"/>
<gene>
    <name evidence="2" type="ORF">AWM68_04480</name>
</gene>
<dbReference type="PROSITE" id="PS50206">
    <property type="entry name" value="RHODANESE_3"/>
    <property type="match status" value="1"/>
</dbReference>
<feature type="domain" description="Rhodanese" evidence="1">
    <location>
        <begin position="17"/>
        <end position="100"/>
    </location>
</feature>
<dbReference type="RefSeq" id="WP_066239737.1">
    <property type="nucleotide sequence ID" value="NZ_LRFC01000012.1"/>
</dbReference>
<name>A0A163RLI6_9BACL</name>
<dbReference type="AlphaFoldDB" id="A0A163RLI6"/>
<organism evidence="2 3">
    <name type="scientific">Fictibacillus phosphorivorans</name>
    <dbReference type="NCBI Taxonomy" id="1221500"/>
    <lineage>
        <taxon>Bacteria</taxon>
        <taxon>Bacillati</taxon>
        <taxon>Bacillota</taxon>
        <taxon>Bacilli</taxon>
        <taxon>Bacillales</taxon>
        <taxon>Fictibacillaceae</taxon>
        <taxon>Fictibacillus</taxon>
    </lineage>
</organism>
<sequence>MSLKTIEPQEVNRLMTEGNQLNIIDVRGNDEVAQGMIIGAKHIPLGEIPYRLNELDAAKEYIMVCRSGKRSEKACNVLTANNFKVINMTGGMLKWNNDTK</sequence>
<dbReference type="CDD" id="cd00158">
    <property type="entry name" value="RHOD"/>
    <property type="match status" value="1"/>
</dbReference>
<reference evidence="3" key="1">
    <citation type="submission" date="2016-01" db="EMBL/GenBank/DDBJ databases">
        <title>Draft genome of Chromobacterium sp. F49.</title>
        <authorList>
            <person name="Hong K.W."/>
        </authorList>
    </citation>
    <scope>NUCLEOTIDE SEQUENCE [LARGE SCALE GENOMIC DNA]</scope>
    <source>
        <strain evidence="3">P7IIIA</strain>
    </source>
</reference>